<keyword evidence="1" id="KW-0378">Hydrolase</keyword>
<evidence type="ECO:0000313" key="1">
    <source>
        <dbReference type="EMBL" id="GGS31768.1"/>
    </source>
</evidence>
<keyword evidence="2" id="KW-1185">Reference proteome</keyword>
<dbReference type="EMBL" id="BMSL01000004">
    <property type="protein sequence ID" value="GGS31768.1"/>
    <property type="molecule type" value="Genomic_DNA"/>
</dbReference>
<proteinExistence type="predicted"/>
<comment type="caution">
    <text evidence="1">The sequence shown here is derived from an EMBL/GenBank/DDBJ whole genome shotgun (WGS) entry which is preliminary data.</text>
</comment>
<reference evidence="1" key="2">
    <citation type="submission" date="2020-09" db="EMBL/GenBank/DDBJ databases">
        <authorList>
            <person name="Sun Q."/>
            <person name="Ohkuma M."/>
        </authorList>
    </citation>
    <scope>NUCLEOTIDE SEQUENCE</scope>
    <source>
        <strain evidence="1">JCM 4234</strain>
    </source>
</reference>
<reference evidence="1" key="1">
    <citation type="journal article" date="2014" name="Int. J. Syst. Evol. Microbiol.">
        <title>Complete genome sequence of Corynebacterium casei LMG S-19264T (=DSM 44701T), isolated from a smear-ripened cheese.</title>
        <authorList>
            <consortium name="US DOE Joint Genome Institute (JGI-PGF)"/>
            <person name="Walter F."/>
            <person name="Albersmeier A."/>
            <person name="Kalinowski J."/>
            <person name="Ruckert C."/>
        </authorList>
    </citation>
    <scope>NUCLEOTIDE SEQUENCE</scope>
    <source>
        <strain evidence="1">JCM 4234</strain>
    </source>
</reference>
<dbReference type="AlphaFoldDB" id="A0A918LCL5"/>
<dbReference type="Proteomes" id="UP000653493">
    <property type="component" value="Unassembled WGS sequence"/>
</dbReference>
<dbReference type="InterPro" id="IPR011257">
    <property type="entry name" value="DNA_glycosylase"/>
</dbReference>
<protein>
    <submittedName>
        <fullName evidence="1">Endonuclease</fullName>
    </submittedName>
</protein>
<dbReference type="GO" id="GO:0004519">
    <property type="term" value="F:endonuclease activity"/>
    <property type="evidence" value="ECO:0007669"/>
    <property type="project" value="UniProtKB-KW"/>
</dbReference>
<dbReference type="Gene3D" id="1.10.340.30">
    <property type="entry name" value="Hypothetical protein, domain 2"/>
    <property type="match status" value="1"/>
</dbReference>
<dbReference type="SUPFAM" id="SSF48150">
    <property type="entry name" value="DNA-glycosylase"/>
    <property type="match status" value="1"/>
</dbReference>
<gene>
    <name evidence="1" type="ORF">GCM10010238_21070</name>
</gene>
<evidence type="ECO:0000313" key="2">
    <source>
        <dbReference type="Proteomes" id="UP000653493"/>
    </source>
</evidence>
<sequence length="223" mass="24272">MDRDPRDARDVLRELVAAHGRTYAEEAGIRLADTPQPLYQSLVLAHLLSARIRGSVAVATARALREAGLRDPARMAGASWQERVDALGRGGYRRYDERTATQLGEEAELLTDRWGGDLRRLRAEAGGDVSALRRLLQEFPGVGPTGAGIFLREVQRVWPEAAPYLDRKALQGAGRLGLPEDPGRLLAAAGRTEPAVLAAALVRVSLDKNLVRDVTGRVRERAG</sequence>
<keyword evidence="1" id="KW-0540">Nuclease</keyword>
<name>A0A918LCL5_STRGD</name>
<dbReference type="GO" id="GO:0006281">
    <property type="term" value="P:DNA repair"/>
    <property type="evidence" value="ECO:0007669"/>
    <property type="project" value="InterPro"/>
</dbReference>
<accession>A0A918LCL5</accession>
<keyword evidence="1" id="KW-0255">Endonuclease</keyword>
<organism evidence="1 2">
    <name type="scientific">Streptomyces griseoviridis</name>
    <dbReference type="NCBI Taxonomy" id="45398"/>
    <lineage>
        <taxon>Bacteria</taxon>
        <taxon>Bacillati</taxon>
        <taxon>Actinomycetota</taxon>
        <taxon>Actinomycetes</taxon>
        <taxon>Kitasatosporales</taxon>
        <taxon>Streptomycetaceae</taxon>
        <taxon>Streptomyces</taxon>
    </lineage>
</organism>